<comment type="caution">
    <text evidence="3">The sequence shown here is derived from an EMBL/GenBank/DDBJ whole genome shotgun (WGS) entry which is preliminary data.</text>
</comment>
<sequence length="164" mass="17130">SGYLVSADGLPNKGYKAMADDIKEAKEAGTAIPIIASVAGAAPEEFAEMSVELAKKGADAIELNLVCPHRGTLVGRAKDEPLGGYWSQTPERSFMVVKAVKDAVKIPVWAKFPSLPVLNNPEIVLKMEEAGVDVVVPFPGAFAGMVIDPETGKPVLGNPEGTGS</sequence>
<reference evidence="3" key="1">
    <citation type="journal article" date="2014" name="Front. Microbiol.">
        <title>High frequency of phylogenetically diverse reductive dehalogenase-homologous genes in deep subseafloor sedimentary metagenomes.</title>
        <authorList>
            <person name="Kawai M."/>
            <person name="Futagami T."/>
            <person name="Toyoda A."/>
            <person name="Takaki Y."/>
            <person name="Nishi S."/>
            <person name="Hori S."/>
            <person name="Arai W."/>
            <person name="Tsubouchi T."/>
            <person name="Morono Y."/>
            <person name="Uchiyama I."/>
            <person name="Ito T."/>
            <person name="Fujiyama A."/>
            <person name="Inagaki F."/>
            <person name="Takami H."/>
        </authorList>
    </citation>
    <scope>NUCLEOTIDE SEQUENCE</scope>
    <source>
        <strain evidence="3">Expedition CK06-06</strain>
    </source>
</reference>
<dbReference type="SUPFAM" id="SSF51395">
    <property type="entry name" value="FMN-linked oxidoreductases"/>
    <property type="match status" value="1"/>
</dbReference>
<feature type="domain" description="Dihydroorotate dehydrogenase catalytic" evidence="2">
    <location>
        <begin position="6"/>
        <end position="161"/>
    </location>
</feature>
<dbReference type="InterPro" id="IPR013785">
    <property type="entry name" value="Aldolase_TIM"/>
</dbReference>
<dbReference type="GO" id="GO:0005737">
    <property type="term" value="C:cytoplasm"/>
    <property type="evidence" value="ECO:0007669"/>
    <property type="project" value="InterPro"/>
</dbReference>
<protein>
    <recommendedName>
        <fullName evidence="2">Dihydroorotate dehydrogenase catalytic domain-containing protein</fullName>
    </recommendedName>
</protein>
<name>X1L0A1_9ZZZZ</name>
<dbReference type="InterPro" id="IPR005720">
    <property type="entry name" value="Dihydroorotate_DH_cat"/>
</dbReference>
<evidence type="ECO:0000256" key="1">
    <source>
        <dbReference type="ARBA" id="ARBA00023002"/>
    </source>
</evidence>
<evidence type="ECO:0000313" key="3">
    <source>
        <dbReference type="EMBL" id="GAI12398.1"/>
    </source>
</evidence>
<dbReference type="Pfam" id="PF01180">
    <property type="entry name" value="DHO_dh"/>
    <property type="match status" value="1"/>
</dbReference>
<dbReference type="EMBL" id="BARV01013171">
    <property type="protein sequence ID" value="GAI12398.1"/>
    <property type="molecule type" value="Genomic_DNA"/>
</dbReference>
<feature type="non-terminal residue" evidence="3">
    <location>
        <position position="1"/>
    </location>
</feature>
<keyword evidence="1" id="KW-0560">Oxidoreductase</keyword>
<dbReference type="Gene3D" id="3.20.20.70">
    <property type="entry name" value="Aldolase class I"/>
    <property type="match status" value="1"/>
</dbReference>
<organism evidence="3">
    <name type="scientific">marine sediment metagenome</name>
    <dbReference type="NCBI Taxonomy" id="412755"/>
    <lineage>
        <taxon>unclassified sequences</taxon>
        <taxon>metagenomes</taxon>
        <taxon>ecological metagenomes</taxon>
    </lineage>
</organism>
<dbReference type="GO" id="GO:0016627">
    <property type="term" value="F:oxidoreductase activity, acting on the CH-CH group of donors"/>
    <property type="evidence" value="ECO:0007669"/>
    <property type="project" value="InterPro"/>
</dbReference>
<gene>
    <name evidence="3" type="ORF">S06H3_23967</name>
</gene>
<feature type="non-terminal residue" evidence="3">
    <location>
        <position position="164"/>
    </location>
</feature>
<accession>X1L0A1</accession>
<dbReference type="AlphaFoldDB" id="X1L0A1"/>
<evidence type="ECO:0000259" key="2">
    <source>
        <dbReference type="Pfam" id="PF01180"/>
    </source>
</evidence>
<proteinExistence type="predicted"/>